<evidence type="ECO:0000313" key="5">
    <source>
        <dbReference type="EMBL" id="QDQ98096.1"/>
    </source>
</evidence>
<dbReference type="PANTHER" id="PTHR24220">
    <property type="entry name" value="IMPORT ATP-BINDING PROTEIN"/>
    <property type="match status" value="1"/>
</dbReference>
<dbReference type="AlphaFoldDB" id="A0A516X4V3"/>
<dbReference type="GO" id="GO:0016887">
    <property type="term" value="F:ATP hydrolysis activity"/>
    <property type="evidence" value="ECO:0007669"/>
    <property type="project" value="InterPro"/>
</dbReference>
<name>A0A516X4V3_9ACTN</name>
<sequence>MSLKMSNATLTYPDGRGRLTALDNVDLDVPAGRFVAVTGPSGSGKSSLLAVAGTLITPDSGEVVVGDVAVTGADAKERARIRREQVGFVFQQDNLIPALTAVDQLLLAVDIRGMRRSKHRDEAMSLLDEVGLADSAGRRPHELSGGMRQRVNIARALMGGPSLLLVDEPTSALDTERGRAVVELIARLVRERNLAAVIVSHDLATLGPGLASGVDETIELVDGAIRSRDTHEAAA</sequence>
<dbReference type="GO" id="GO:0005886">
    <property type="term" value="C:plasma membrane"/>
    <property type="evidence" value="ECO:0007669"/>
    <property type="project" value="TreeGrafter"/>
</dbReference>
<reference evidence="5 6" key="2">
    <citation type="submission" date="2019-07" db="EMBL/GenBank/DDBJ databases">
        <authorList>
            <person name="Huang Y."/>
        </authorList>
    </citation>
    <scope>NUCLEOTIDE SEQUENCE [LARGE SCALE GENOMIC DNA]</scope>
    <source>
        <strain evidence="5 6">HY188</strain>
    </source>
</reference>
<dbReference type="Gene3D" id="3.40.50.300">
    <property type="entry name" value="P-loop containing nucleotide triphosphate hydrolases"/>
    <property type="match status" value="1"/>
</dbReference>
<protein>
    <submittedName>
        <fullName evidence="5">ABC transporter ATP-binding protein</fullName>
    </submittedName>
</protein>
<evidence type="ECO:0000313" key="6">
    <source>
        <dbReference type="Proteomes" id="UP000317344"/>
    </source>
</evidence>
<dbReference type="InterPro" id="IPR017871">
    <property type="entry name" value="ABC_transporter-like_CS"/>
</dbReference>
<organism evidence="5 6">
    <name type="scientific">Tomitella fengzijianii</name>
    <dbReference type="NCBI Taxonomy" id="2597660"/>
    <lineage>
        <taxon>Bacteria</taxon>
        <taxon>Bacillati</taxon>
        <taxon>Actinomycetota</taxon>
        <taxon>Actinomycetes</taxon>
        <taxon>Mycobacteriales</taxon>
        <taxon>Tomitella</taxon>
    </lineage>
</organism>
<accession>A0A516X4V3</accession>
<dbReference type="GO" id="GO:0022857">
    <property type="term" value="F:transmembrane transporter activity"/>
    <property type="evidence" value="ECO:0007669"/>
    <property type="project" value="TreeGrafter"/>
</dbReference>
<dbReference type="RefSeq" id="WP_143909436.1">
    <property type="nucleotide sequence ID" value="NZ_CP041765.1"/>
</dbReference>
<proteinExistence type="predicted"/>
<dbReference type="InterPro" id="IPR017911">
    <property type="entry name" value="MacB-like_ATP-bd"/>
</dbReference>
<keyword evidence="6" id="KW-1185">Reference proteome</keyword>
<dbReference type="InterPro" id="IPR027417">
    <property type="entry name" value="P-loop_NTPase"/>
</dbReference>
<dbReference type="InterPro" id="IPR003439">
    <property type="entry name" value="ABC_transporter-like_ATP-bd"/>
</dbReference>
<dbReference type="SMART" id="SM00382">
    <property type="entry name" value="AAA"/>
    <property type="match status" value="1"/>
</dbReference>
<feature type="domain" description="ABC transporter" evidence="4">
    <location>
        <begin position="3"/>
        <end position="233"/>
    </location>
</feature>
<dbReference type="InterPro" id="IPR003593">
    <property type="entry name" value="AAA+_ATPase"/>
</dbReference>
<evidence type="ECO:0000259" key="4">
    <source>
        <dbReference type="PROSITE" id="PS50893"/>
    </source>
</evidence>
<evidence type="ECO:0000256" key="3">
    <source>
        <dbReference type="ARBA" id="ARBA00022840"/>
    </source>
</evidence>
<evidence type="ECO:0000256" key="1">
    <source>
        <dbReference type="ARBA" id="ARBA00022448"/>
    </source>
</evidence>
<keyword evidence="2" id="KW-0547">Nucleotide-binding</keyword>
<dbReference type="PANTHER" id="PTHR24220:SF685">
    <property type="entry name" value="ABC TRANSPORTER RELATED"/>
    <property type="match status" value="1"/>
</dbReference>
<dbReference type="SUPFAM" id="SSF52540">
    <property type="entry name" value="P-loop containing nucleoside triphosphate hydrolases"/>
    <property type="match status" value="1"/>
</dbReference>
<dbReference type="PROSITE" id="PS00211">
    <property type="entry name" value="ABC_TRANSPORTER_1"/>
    <property type="match status" value="1"/>
</dbReference>
<keyword evidence="3 5" id="KW-0067">ATP-binding</keyword>
<dbReference type="Proteomes" id="UP000317344">
    <property type="component" value="Chromosome"/>
</dbReference>
<dbReference type="InterPro" id="IPR015854">
    <property type="entry name" value="ABC_transpr_LolD-like"/>
</dbReference>
<gene>
    <name evidence="5" type="ORF">FO059_13215</name>
</gene>
<evidence type="ECO:0000256" key="2">
    <source>
        <dbReference type="ARBA" id="ARBA00022741"/>
    </source>
</evidence>
<keyword evidence="1" id="KW-0813">Transport</keyword>
<dbReference type="PROSITE" id="PS50893">
    <property type="entry name" value="ABC_TRANSPORTER_2"/>
    <property type="match status" value="1"/>
</dbReference>
<dbReference type="KEGG" id="toy:FO059_13215"/>
<dbReference type="EMBL" id="CP041765">
    <property type="protein sequence ID" value="QDQ98096.1"/>
    <property type="molecule type" value="Genomic_DNA"/>
</dbReference>
<dbReference type="OrthoDB" id="9802264at2"/>
<dbReference type="CDD" id="cd03255">
    <property type="entry name" value="ABC_MJ0796_LolCDE_FtsE"/>
    <property type="match status" value="1"/>
</dbReference>
<dbReference type="Pfam" id="PF00005">
    <property type="entry name" value="ABC_tran"/>
    <property type="match status" value="1"/>
</dbReference>
<reference evidence="5 6" key="1">
    <citation type="submission" date="2019-07" db="EMBL/GenBank/DDBJ databases">
        <title>Tomitella cavernea sp. nov., an actinomycete isolated from soil.</title>
        <authorList>
            <person name="Cheng J."/>
        </authorList>
    </citation>
    <scope>NUCLEOTIDE SEQUENCE [LARGE SCALE GENOMIC DNA]</scope>
    <source>
        <strain evidence="5 6">HY188</strain>
    </source>
</reference>
<dbReference type="GO" id="GO:0005524">
    <property type="term" value="F:ATP binding"/>
    <property type="evidence" value="ECO:0007669"/>
    <property type="project" value="UniProtKB-KW"/>
</dbReference>